<keyword evidence="3" id="KW-1185">Reference proteome</keyword>
<accession>A0AAW0FQN7</accession>
<dbReference type="Proteomes" id="UP001385951">
    <property type="component" value="Unassembled WGS sequence"/>
</dbReference>
<dbReference type="PANTHER" id="PTHR32100">
    <property type="entry name" value="OMEGA-6 FATTY ACID DESATURASE, CHLOROPLASTIC"/>
    <property type="match status" value="1"/>
</dbReference>
<sequence length="99" mass="11197">MEVFDETPLFTLGRLIVMQVFGWWLYLGWNAMGSPMYPKGTNHISPNSPLFKAEQRKGIILSDIGLSCMVGALGYATKVYGYQAVLLAYFVPYVICNHW</sequence>
<protein>
    <submittedName>
        <fullName evidence="2">Uncharacterized protein</fullName>
    </submittedName>
</protein>
<dbReference type="InterPro" id="IPR012171">
    <property type="entry name" value="Fatty_acid_desaturase"/>
</dbReference>
<proteinExistence type="predicted"/>
<evidence type="ECO:0000313" key="3">
    <source>
        <dbReference type="Proteomes" id="UP001385951"/>
    </source>
</evidence>
<organism evidence="2 3">
    <name type="scientific">Cerrena zonata</name>
    <dbReference type="NCBI Taxonomy" id="2478898"/>
    <lineage>
        <taxon>Eukaryota</taxon>
        <taxon>Fungi</taxon>
        <taxon>Dikarya</taxon>
        <taxon>Basidiomycota</taxon>
        <taxon>Agaricomycotina</taxon>
        <taxon>Agaricomycetes</taxon>
        <taxon>Polyporales</taxon>
        <taxon>Cerrenaceae</taxon>
        <taxon>Cerrena</taxon>
    </lineage>
</organism>
<keyword evidence="1" id="KW-1133">Transmembrane helix</keyword>
<reference evidence="2 3" key="1">
    <citation type="submission" date="2022-09" db="EMBL/GenBank/DDBJ databases">
        <authorList>
            <person name="Palmer J.M."/>
        </authorList>
    </citation>
    <scope>NUCLEOTIDE SEQUENCE [LARGE SCALE GENOMIC DNA]</scope>
    <source>
        <strain evidence="2 3">DSM 7382</strain>
    </source>
</reference>
<keyword evidence="1" id="KW-0812">Transmembrane</keyword>
<name>A0AAW0FQN7_9APHY</name>
<comment type="caution">
    <text evidence="2">The sequence shown here is derived from an EMBL/GenBank/DDBJ whole genome shotgun (WGS) entry which is preliminary data.</text>
</comment>
<dbReference type="EMBL" id="JASBNA010000030">
    <property type="protein sequence ID" value="KAK7683610.1"/>
    <property type="molecule type" value="Genomic_DNA"/>
</dbReference>
<keyword evidence="1" id="KW-0472">Membrane</keyword>
<evidence type="ECO:0000256" key="1">
    <source>
        <dbReference type="SAM" id="Phobius"/>
    </source>
</evidence>
<evidence type="ECO:0000313" key="2">
    <source>
        <dbReference type="EMBL" id="KAK7683610.1"/>
    </source>
</evidence>
<dbReference type="GO" id="GO:0016491">
    <property type="term" value="F:oxidoreductase activity"/>
    <property type="evidence" value="ECO:0007669"/>
    <property type="project" value="InterPro"/>
</dbReference>
<dbReference type="AlphaFoldDB" id="A0AAW0FQN7"/>
<gene>
    <name evidence="2" type="ORF">QCA50_013448</name>
</gene>
<feature type="transmembrane region" description="Helical" evidence="1">
    <location>
        <begin position="12"/>
        <end position="29"/>
    </location>
</feature>